<dbReference type="GO" id="GO:0005829">
    <property type="term" value="C:cytosol"/>
    <property type="evidence" value="ECO:0007669"/>
    <property type="project" value="TreeGrafter"/>
</dbReference>
<comment type="caution">
    <text evidence="2">The sequence shown here is derived from an EMBL/GenBank/DDBJ whole genome shotgun (WGS) entry which is preliminary data.</text>
</comment>
<dbReference type="EMBL" id="JAFNEN010000460">
    <property type="protein sequence ID" value="KAG8182554.1"/>
    <property type="molecule type" value="Genomic_DNA"/>
</dbReference>
<organism evidence="2 3">
    <name type="scientific">Oedothorax gibbosus</name>
    <dbReference type="NCBI Taxonomy" id="931172"/>
    <lineage>
        <taxon>Eukaryota</taxon>
        <taxon>Metazoa</taxon>
        <taxon>Ecdysozoa</taxon>
        <taxon>Arthropoda</taxon>
        <taxon>Chelicerata</taxon>
        <taxon>Arachnida</taxon>
        <taxon>Araneae</taxon>
        <taxon>Araneomorphae</taxon>
        <taxon>Entelegynae</taxon>
        <taxon>Araneoidea</taxon>
        <taxon>Linyphiidae</taxon>
        <taxon>Erigoninae</taxon>
        <taxon>Oedothorax</taxon>
    </lineage>
</organism>
<sequence>MADEEKYLDLKTRLSNLLMTESMSDVDLWVGDCRFPCHKLVLGLGSKVFEAMFYGKMAEKNEVRVTDVSVEGFTVMLRYMYTDCVRLRSPSEAFETAYAAQKYLIEPLFQSCESYLLNYATLSPENVFHIHDEASFLDMKRLQDRCMRYVSRNAKKVLTSEAFVMCSRSTLDDIMALDLMDIDSEVEVMEALWRWGERQCDEEGIESSVTNVRNTTRDFLKHIRFLSLAKKDLESALKKFQFLDTEDELMTLWDLAMPKTDVAVPKMSSSLCGLSRTRSVSNCCKLELPTAYRYDGSLTNFSIAKHTTTVQVTVSGPQVTILGAVMTFKPIPCYSSVHRSLEFEMEVGKLSTRHKSRARIMTKTDSEADALEEKLEQEVLLDDFVAISDGEMATLSVNVAAEGVRLMQCVKSEFTTKCGDALVTFRFEGPERTLFPIKELMYVV</sequence>
<accession>A0AAV6UEA2</accession>
<dbReference type="PROSITE" id="PS50097">
    <property type="entry name" value="BTB"/>
    <property type="match status" value="1"/>
</dbReference>
<reference evidence="2 3" key="1">
    <citation type="journal article" date="2022" name="Nat. Ecol. Evol.">
        <title>A masculinizing supergene underlies an exaggerated male reproductive morph in a spider.</title>
        <authorList>
            <person name="Hendrickx F."/>
            <person name="De Corte Z."/>
            <person name="Sonet G."/>
            <person name="Van Belleghem S.M."/>
            <person name="Kostlbacher S."/>
            <person name="Vangestel C."/>
        </authorList>
    </citation>
    <scope>NUCLEOTIDE SEQUENCE [LARGE SCALE GENOMIC DNA]</scope>
    <source>
        <strain evidence="2">W744_W776</strain>
    </source>
</reference>
<dbReference type="Proteomes" id="UP000827092">
    <property type="component" value="Unassembled WGS sequence"/>
</dbReference>
<protein>
    <recommendedName>
        <fullName evidence="1">BTB domain-containing protein</fullName>
    </recommendedName>
</protein>
<dbReference type="SMART" id="SM00225">
    <property type="entry name" value="BTB"/>
    <property type="match status" value="1"/>
</dbReference>
<dbReference type="InterPro" id="IPR011705">
    <property type="entry name" value="BACK"/>
</dbReference>
<dbReference type="Pfam" id="PF07707">
    <property type="entry name" value="BACK"/>
    <property type="match status" value="1"/>
</dbReference>
<dbReference type="PANTHER" id="PTHR45774">
    <property type="entry name" value="BTB/POZ DOMAIN-CONTAINING"/>
    <property type="match status" value="1"/>
</dbReference>
<gene>
    <name evidence="2" type="ORF">JTE90_002088</name>
</gene>
<dbReference type="Pfam" id="PF00651">
    <property type="entry name" value="BTB"/>
    <property type="match status" value="1"/>
</dbReference>
<keyword evidence="3" id="KW-1185">Reference proteome</keyword>
<evidence type="ECO:0000313" key="2">
    <source>
        <dbReference type="EMBL" id="KAG8182554.1"/>
    </source>
</evidence>
<dbReference type="SMART" id="SM00875">
    <property type="entry name" value="BACK"/>
    <property type="match status" value="1"/>
</dbReference>
<evidence type="ECO:0000313" key="3">
    <source>
        <dbReference type="Proteomes" id="UP000827092"/>
    </source>
</evidence>
<dbReference type="Gene3D" id="1.25.40.420">
    <property type="match status" value="1"/>
</dbReference>
<dbReference type="PANTHER" id="PTHR45774:SF4">
    <property type="entry name" value="AXUNDEAD, ISOFORM F"/>
    <property type="match status" value="1"/>
</dbReference>
<dbReference type="InterPro" id="IPR000210">
    <property type="entry name" value="BTB/POZ_dom"/>
</dbReference>
<evidence type="ECO:0000259" key="1">
    <source>
        <dbReference type="PROSITE" id="PS50097"/>
    </source>
</evidence>
<dbReference type="AlphaFoldDB" id="A0AAV6UEA2"/>
<feature type="domain" description="BTB" evidence="1">
    <location>
        <begin position="24"/>
        <end position="89"/>
    </location>
</feature>
<dbReference type="SUPFAM" id="SSF54695">
    <property type="entry name" value="POZ domain"/>
    <property type="match status" value="1"/>
</dbReference>
<proteinExistence type="predicted"/>
<name>A0AAV6UEA2_9ARAC</name>
<dbReference type="GO" id="GO:0022008">
    <property type="term" value="P:neurogenesis"/>
    <property type="evidence" value="ECO:0007669"/>
    <property type="project" value="TreeGrafter"/>
</dbReference>
<dbReference type="Gene3D" id="3.30.710.10">
    <property type="entry name" value="Potassium Channel Kv1.1, Chain A"/>
    <property type="match status" value="1"/>
</dbReference>
<dbReference type="InterPro" id="IPR011333">
    <property type="entry name" value="SKP1/BTB/POZ_sf"/>
</dbReference>